<accession>A0ACC2H7X2</accession>
<name>A0ACC2H7X2_DALPE</name>
<organism evidence="1 2">
    <name type="scientific">Dallia pectoralis</name>
    <name type="common">Alaska blackfish</name>
    <dbReference type="NCBI Taxonomy" id="75939"/>
    <lineage>
        <taxon>Eukaryota</taxon>
        <taxon>Metazoa</taxon>
        <taxon>Chordata</taxon>
        <taxon>Craniata</taxon>
        <taxon>Vertebrata</taxon>
        <taxon>Euteleostomi</taxon>
        <taxon>Actinopterygii</taxon>
        <taxon>Neopterygii</taxon>
        <taxon>Teleostei</taxon>
        <taxon>Protacanthopterygii</taxon>
        <taxon>Esociformes</taxon>
        <taxon>Umbridae</taxon>
        <taxon>Dallia</taxon>
    </lineage>
</organism>
<dbReference type="EMBL" id="CM055732">
    <property type="protein sequence ID" value="KAJ8012104.1"/>
    <property type="molecule type" value="Genomic_DNA"/>
</dbReference>
<sequence length="392" mass="42683">MLDRGTSRKDGGMMGSEESLSVCANPALVKHAYHIGGPLSSMSYRLSAQSFQPKPHFSLDVKTKSSEGLLFYAATRRGSSYMALYLSKGRIRLSVGKQKEIFNREKYNDGKWHSVIFSLEKKKFRLVVDGIKAQDGQFTSIEASSMELTSPLYLGSAPDSLNADIKSKLLPTQSVIGCVRNFKVNGTPIPEPTTNRGAGPCFQGQTQHGAYFSGRGAHVIINDSFVVGSRFEAVFDIRPRNLSGVLLHVGDLSRPGRGPNARHHLSVYMSKGQVVARVNNGAGEFSVAVTPRQTLCDGMFHRVAVVKRNNVIEMHVDNEGDHKIGPSSSPSTLTKDPLYVGGIAETPIHPSLPVTESFKGCIQNMKINEEPVSFEKLSSVYGPVNLRECPAG</sequence>
<evidence type="ECO:0000313" key="1">
    <source>
        <dbReference type="EMBL" id="KAJ8012104.1"/>
    </source>
</evidence>
<keyword evidence="2" id="KW-1185">Reference proteome</keyword>
<dbReference type="Proteomes" id="UP001157502">
    <property type="component" value="Chromosome 5"/>
</dbReference>
<protein>
    <submittedName>
        <fullName evidence="1">Uncharacterized protein</fullName>
    </submittedName>
</protein>
<gene>
    <name evidence="1" type="ORF">DPEC_G00065210</name>
</gene>
<proteinExistence type="predicted"/>
<evidence type="ECO:0000313" key="2">
    <source>
        <dbReference type="Proteomes" id="UP001157502"/>
    </source>
</evidence>
<comment type="caution">
    <text evidence="1">The sequence shown here is derived from an EMBL/GenBank/DDBJ whole genome shotgun (WGS) entry which is preliminary data.</text>
</comment>
<reference evidence="1" key="1">
    <citation type="submission" date="2021-05" db="EMBL/GenBank/DDBJ databases">
        <authorList>
            <person name="Pan Q."/>
            <person name="Jouanno E."/>
            <person name="Zahm M."/>
            <person name="Klopp C."/>
            <person name="Cabau C."/>
            <person name="Louis A."/>
            <person name="Berthelot C."/>
            <person name="Parey E."/>
            <person name="Roest Crollius H."/>
            <person name="Montfort J."/>
            <person name="Robinson-Rechavi M."/>
            <person name="Bouchez O."/>
            <person name="Lampietro C."/>
            <person name="Lopez Roques C."/>
            <person name="Donnadieu C."/>
            <person name="Postlethwait J."/>
            <person name="Bobe J."/>
            <person name="Dillon D."/>
            <person name="Chandos A."/>
            <person name="von Hippel F."/>
            <person name="Guiguen Y."/>
        </authorList>
    </citation>
    <scope>NUCLEOTIDE SEQUENCE</scope>
    <source>
        <strain evidence="1">YG-Jan2019</strain>
    </source>
</reference>